<feature type="transmembrane region" description="Helical" evidence="7">
    <location>
        <begin position="146"/>
        <end position="171"/>
    </location>
</feature>
<gene>
    <name evidence="8" type="ORF">E5139_14185</name>
</gene>
<feature type="compositionally biased region" description="Low complexity" evidence="6">
    <location>
        <begin position="366"/>
        <end position="379"/>
    </location>
</feature>
<comment type="similarity">
    <text evidence="2">Belongs to the autoinducer-2 exporter (AI-2E) (TC 2.A.86) family.</text>
</comment>
<name>A0A4D6KDR7_9EURY</name>
<dbReference type="GeneID" id="42180111"/>
<evidence type="ECO:0000256" key="3">
    <source>
        <dbReference type="ARBA" id="ARBA00022692"/>
    </source>
</evidence>
<dbReference type="Pfam" id="PF01594">
    <property type="entry name" value="AI-2E_transport"/>
    <property type="match status" value="1"/>
</dbReference>
<proteinExistence type="inferred from homology"/>
<evidence type="ECO:0000256" key="6">
    <source>
        <dbReference type="SAM" id="MobiDB-lite"/>
    </source>
</evidence>
<evidence type="ECO:0000313" key="8">
    <source>
        <dbReference type="EMBL" id="QCD66738.1"/>
    </source>
</evidence>
<feature type="transmembrane region" description="Helical" evidence="7">
    <location>
        <begin position="67"/>
        <end position="88"/>
    </location>
</feature>
<dbReference type="InterPro" id="IPR002549">
    <property type="entry name" value="AI-2E-like"/>
</dbReference>
<comment type="subcellular location">
    <subcellularLocation>
        <location evidence="1">Membrane</location>
        <topology evidence="1">Multi-pass membrane protein</topology>
    </subcellularLocation>
</comment>
<accession>A0A4D6KDR7</accession>
<reference evidence="8 9" key="2">
    <citation type="submission" date="2019-04" db="EMBL/GenBank/DDBJ databases">
        <authorList>
            <person name="Yang S."/>
            <person name="Wei W."/>
        </authorList>
    </citation>
    <scope>NUCLEOTIDE SEQUENCE [LARGE SCALE GENOMIC DNA]</scope>
    <source>
        <strain evidence="9">ZP60</strain>
    </source>
</reference>
<keyword evidence="5 7" id="KW-0472">Membrane</keyword>
<feature type="transmembrane region" description="Helical" evidence="7">
    <location>
        <begin position="237"/>
        <end position="258"/>
    </location>
</feature>
<evidence type="ECO:0000313" key="9">
    <source>
        <dbReference type="Proteomes" id="UP000297053"/>
    </source>
</evidence>
<dbReference type="AlphaFoldDB" id="A0A4D6KDR7"/>
<feature type="transmembrane region" description="Helical" evidence="7">
    <location>
        <begin position="317"/>
        <end position="342"/>
    </location>
</feature>
<sequence>MVEFEFDVDWPRTAWVALGFVLAAALVFVAYRFVGTFVFGLFVYYATRRLYRRVRRRIEQPSVAAGVSLVGMVLPALLLLAYTLGIALQQLSRFADEIDGAGSGSQIEDLLAMADPYLNLTVLSDPTALLDNLGGVGTITTTLESALGYLGVVGTGLLHLFVMLALAFYLLRDDRRFAGWAGHLTAERTVFEEFVAAVDESFDKVFYGNILNAMITGLVGGIVYTLLNQIAPASVAIPYAALVGVLAGGASLIPIVGMKLVYVPMAAYLAVLAGTSGEGWWFVVAFAAVSFVVVDVIPDLLVRPYVSGGELHTGALMFAYILGPLIWGWYGIFLGPIVLVLVTHFARIVLPELVTDEPIRAREVDPAALTGDTDGADAVGGERDGDEGTPSGA</sequence>
<feature type="transmembrane region" description="Helical" evidence="7">
    <location>
        <begin position="210"/>
        <end position="231"/>
    </location>
</feature>
<feature type="transmembrane region" description="Helical" evidence="7">
    <location>
        <begin position="20"/>
        <end position="46"/>
    </location>
</feature>
<dbReference type="PANTHER" id="PTHR21716:SF4">
    <property type="entry name" value="TRANSMEMBRANE PROTEIN 245"/>
    <property type="match status" value="1"/>
</dbReference>
<reference evidence="8 9" key="1">
    <citation type="submission" date="2019-04" db="EMBL/GenBank/DDBJ databases">
        <title>Complete genome sequence of Arthrobacter sp. ZXY-2 associated with effective atrazine degradation and salt adaptation.</title>
        <authorList>
            <person name="Zhao X."/>
        </authorList>
    </citation>
    <scope>NUCLEOTIDE SEQUENCE [LARGE SCALE GENOMIC DNA]</scope>
    <source>
        <strain evidence="9">ZP60</strain>
    </source>
</reference>
<dbReference type="Proteomes" id="UP000297053">
    <property type="component" value="Chromosome"/>
</dbReference>
<evidence type="ECO:0000256" key="5">
    <source>
        <dbReference type="ARBA" id="ARBA00023136"/>
    </source>
</evidence>
<feature type="transmembrane region" description="Helical" evidence="7">
    <location>
        <begin position="279"/>
        <end position="297"/>
    </location>
</feature>
<dbReference type="GO" id="GO:0016020">
    <property type="term" value="C:membrane"/>
    <property type="evidence" value="ECO:0007669"/>
    <property type="project" value="UniProtKB-SubCell"/>
</dbReference>
<keyword evidence="3 7" id="KW-0812">Transmembrane</keyword>
<dbReference type="PANTHER" id="PTHR21716">
    <property type="entry name" value="TRANSMEMBRANE PROTEIN"/>
    <property type="match status" value="1"/>
</dbReference>
<organism evidence="8 9">
    <name type="scientific">Halomicrobium mukohataei</name>
    <dbReference type="NCBI Taxonomy" id="57705"/>
    <lineage>
        <taxon>Archaea</taxon>
        <taxon>Methanobacteriati</taxon>
        <taxon>Methanobacteriota</taxon>
        <taxon>Stenosarchaea group</taxon>
        <taxon>Halobacteria</taxon>
        <taxon>Halobacteriales</taxon>
        <taxon>Haloarculaceae</taxon>
        <taxon>Halomicrobium</taxon>
    </lineage>
</organism>
<keyword evidence="4 7" id="KW-1133">Transmembrane helix</keyword>
<dbReference type="EMBL" id="CP039375">
    <property type="protein sequence ID" value="QCD66738.1"/>
    <property type="molecule type" value="Genomic_DNA"/>
</dbReference>
<dbReference type="KEGG" id="halz:E5139_14185"/>
<dbReference type="OMA" id="WSALFWA"/>
<evidence type="ECO:0000256" key="4">
    <source>
        <dbReference type="ARBA" id="ARBA00022989"/>
    </source>
</evidence>
<dbReference type="RefSeq" id="WP_015763164.1">
    <property type="nucleotide sequence ID" value="NZ_CP039375.1"/>
</dbReference>
<feature type="region of interest" description="Disordered" evidence="6">
    <location>
        <begin position="364"/>
        <end position="393"/>
    </location>
</feature>
<evidence type="ECO:0000256" key="2">
    <source>
        <dbReference type="ARBA" id="ARBA00009773"/>
    </source>
</evidence>
<evidence type="ECO:0000256" key="1">
    <source>
        <dbReference type="ARBA" id="ARBA00004141"/>
    </source>
</evidence>
<protein>
    <submittedName>
        <fullName evidence="8">AI-2E family transporter</fullName>
    </submittedName>
</protein>
<evidence type="ECO:0000256" key="7">
    <source>
        <dbReference type="SAM" id="Phobius"/>
    </source>
</evidence>